<protein>
    <submittedName>
        <fullName evidence="2">Uncharacterized protein</fullName>
    </submittedName>
</protein>
<dbReference type="PROSITE" id="PS51257">
    <property type="entry name" value="PROKAR_LIPOPROTEIN"/>
    <property type="match status" value="1"/>
</dbReference>
<accession>A0A0S4QHJ7</accession>
<name>A0A0S4QHJ7_9ACTN</name>
<feature type="region of interest" description="Disordered" evidence="1">
    <location>
        <begin position="29"/>
        <end position="54"/>
    </location>
</feature>
<evidence type="ECO:0000256" key="1">
    <source>
        <dbReference type="SAM" id="MobiDB-lite"/>
    </source>
</evidence>
<gene>
    <name evidence="2" type="ORF">Ga0074812_10229</name>
</gene>
<evidence type="ECO:0000313" key="3">
    <source>
        <dbReference type="Proteomes" id="UP000198802"/>
    </source>
</evidence>
<evidence type="ECO:0000313" key="2">
    <source>
        <dbReference type="EMBL" id="CUU54026.1"/>
    </source>
</evidence>
<sequence length="658" mass="68908">MAQARGQHLRWLVGVLAAALLFGACEGSGSSGDPARPSGQAVGIPAPPKPEPIDLVELPVPPTAPSADEGSCTPAVNPRGTGCIASVSAGNFLDNDTVLATFTYAGAPAAPAPASIYTGSQLAMIKTGGVTFPGGDAWKCITCGIPAENRAGASSQFDWAQPFRNGSRILAGNNIVDCGQHRILDPGCTPEALHVYPVRWGTTADESGGSGMMIGLKLNPDNVHVGWNRVIFPATADDMFGELAYYGTLTFNPNPSTGEPRTPRYDITNITGLYSSDEPFGTFLRVDPANPAQLVRKQAHTLGEFKGWTGDGQSALGIANFQSANLDHVATNLTTGETRRIDGDPGYSDPISSSADGKWSLEMDVRYQDRFYFLTGLPGVPPITDLLPTGAAISAGYNIHDRRLFQPFLIDQYGPRDGYNGQQINTCRTGSCSTLAAGPGSGADDPLWGSRADSAFSPDGTKITYWQAYPSAENCGPAVGDPATCPPSSEPGGRTSRLMLAELTSRTPQKPPAVSPLPDTIPWGTPYQAGDPAPALPHIPAGDYTLKGKASGRAAVKIAENATKTGLASISVTYTDFSDDGVNTVNGTESVQNAGTGGSDITFHANLTLTGQHTGTKRTSEPGGYTVSPRSVITNIYKPTGTMTTVLDGRAYHQPKPY</sequence>
<proteinExistence type="predicted"/>
<dbReference type="Proteomes" id="UP000198802">
    <property type="component" value="Unassembled WGS sequence"/>
</dbReference>
<reference evidence="3" key="1">
    <citation type="submission" date="2015-11" db="EMBL/GenBank/DDBJ databases">
        <authorList>
            <person name="Varghese N."/>
        </authorList>
    </citation>
    <scope>NUCLEOTIDE SEQUENCE [LARGE SCALE GENOMIC DNA]</scope>
    <source>
        <strain evidence="3">DSM 45899</strain>
    </source>
</reference>
<organism evidence="2 3">
    <name type="scientific">Parafrankia irregularis</name>
    <dbReference type="NCBI Taxonomy" id="795642"/>
    <lineage>
        <taxon>Bacteria</taxon>
        <taxon>Bacillati</taxon>
        <taxon>Actinomycetota</taxon>
        <taxon>Actinomycetes</taxon>
        <taxon>Frankiales</taxon>
        <taxon>Frankiaceae</taxon>
        <taxon>Parafrankia</taxon>
    </lineage>
</organism>
<dbReference type="AlphaFoldDB" id="A0A0S4QHJ7"/>
<keyword evidence="3" id="KW-1185">Reference proteome</keyword>
<dbReference type="EMBL" id="FAOZ01000002">
    <property type="protein sequence ID" value="CUU54026.1"/>
    <property type="molecule type" value="Genomic_DNA"/>
</dbReference>